<organism evidence="2 3">
    <name type="scientific">Cutaneotrichosporon cavernicola</name>
    <dbReference type="NCBI Taxonomy" id="279322"/>
    <lineage>
        <taxon>Eukaryota</taxon>
        <taxon>Fungi</taxon>
        <taxon>Dikarya</taxon>
        <taxon>Basidiomycota</taxon>
        <taxon>Agaricomycotina</taxon>
        <taxon>Tremellomycetes</taxon>
        <taxon>Trichosporonales</taxon>
        <taxon>Trichosporonaceae</taxon>
        <taxon>Cutaneotrichosporon</taxon>
    </lineage>
</organism>
<feature type="compositionally biased region" description="Low complexity" evidence="1">
    <location>
        <begin position="50"/>
        <end position="72"/>
    </location>
</feature>
<evidence type="ECO:0000313" key="2">
    <source>
        <dbReference type="EMBL" id="BEI88235.1"/>
    </source>
</evidence>
<dbReference type="KEGG" id="ccac:CcaHIS019_0109530"/>
<reference evidence="2" key="1">
    <citation type="journal article" date="2023" name="BMC Genomics">
        <title>Chromosome-level genome assemblies of Cutaneotrichosporon spp. (Trichosporonales, Basidiomycota) reveal imbalanced evolution between nucleotide sequences and chromosome synteny.</title>
        <authorList>
            <person name="Kobayashi Y."/>
            <person name="Kayamori A."/>
            <person name="Aoki K."/>
            <person name="Shiwa Y."/>
            <person name="Matsutani M."/>
            <person name="Fujita N."/>
            <person name="Sugita T."/>
            <person name="Iwasaki W."/>
            <person name="Tanaka N."/>
            <person name="Takashima M."/>
        </authorList>
    </citation>
    <scope>NUCLEOTIDE SEQUENCE</scope>
    <source>
        <strain evidence="2">HIS019</strain>
    </source>
</reference>
<dbReference type="AlphaFoldDB" id="A0AA48L0H6"/>
<dbReference type="EMBL" id="AP028212">
    <property type="protein sequence ID" value="BEI88235.1"/>
    <property type="molecule type" value="Genomic_DNA"/>
</dbReference>
<proteinExistence type="predicted"/>
<accession>A0AA48L0H6</accession>
<gene>
    <name evidence="2" type="ORF">CcaverHIS019_0109530</name>
</gene>
<evidence type="ECO:0000313" key="3">
    <source>
        <dbReference type="Proteomes" id="UP001233271"/>
    </source>
</evidence>
<protein>
    <submittedName>
        <fullName evidence="2">Uncharacterized protein</fullName>
    </submittedName>
</protein>
<feature type="region of interest" description="Disordered" evidence="1">
    <location>
        <begin position="39"/>
        <end position="72"/>
    </location>
</feature>
<dbReference type="GeneID" id="85492106"/>
<evidence type="ECO:0000256" key="1">
    <source>
        <dbReference type="SAM" id="MobiDB-lite"/>
    </source>
</evidence>
<dbReference type="Proteomes" id="UP001233271">
    <property type="component" value="Chromosome 1"/>
</dbReference>
<sequence>MAKTCTGTFDGNNHGLPCDYVFCPEEEVLYCNFCLQDEPPKPKPQVDELATTPPKTKSDSSASASASASTST</sequence>
<name>A0AA48L0H6_9TREE</name>
<keyword evidence="3" id="KW-1185">Reference proteome</keyword>
<dbReference type="RefSeq" id="XP_060453501.1">
    <property type="nucleotide sequence ID" value="XM_060604268.1"/>
</dbReference>